<evidence type="ECO:0000313" key="1">
    <source>
        <dbReference type="EMBL" id="KAK3103349.1"/>
    </source>
</evidence>
<keyword evidence="2" id="KW-1185">Reference proteome</keyword>
<protein>
    <submittedName>
        <fullName evidence="1">Uncharacterized protein</fullName>
    </submittedName>
</protein>
<dbReference type="AlphaFoldDB" id="A0AA89C6Z1"/>
<gene>
    <name evidence="1" type="ORF">FSP39_018649</name>
</gene>
<reference evidence="1" key="1">
    <citation type="submission" date="2019-08" db="EMBL/GenBank/DDBJ databases">
        <title>The improved chromosome-level genome for the pearl oyster Pinctada fucata martensii using PacBio sequencing and Hi-C.</title>
        <authorList>
            <person name="Zheng Z."/>
        </authorList>
    </citation>
    <scope>NUCLEOTIDE SEQUENCE</scope>
    <source>
        <strain evidence="1">ZZ-2019</strain>
        <tissue evidence="1">Adductor muscle</tissue>
    </source>
</reference>
<dbReference type="SUPFAM" id="SSF101967">
    <property type="entry name" value="Adhesin YadA, collagen-binding domain"/>
    <property type="match status" value="1"/>
</dbReference>
<comment type="caution">
    <text evidence="1">The sequence shown here is derived from an EMBL/GenBank/DDBJ whole genome shotgun (WGS) entry which is preliminary data.</text>
</comment>
<dbReference type="EMBL" id="VSWD01000005">
    <property type="protein sequence ID" value="KAK3103349.1"/>
    <property type="molecule type" value="Genomic_DNA"/>
</dbReference>
<accession>A0AA89C6Z1</accession>
<sequence length="236" mass="26602">MFSFLNPVGNYLREIKEPTKSSDFLVNHAKRPCIHHFANRSEPGTPRISSPSQYLLTVSRIERDKSAFRRDNFKLPPLKRRLHRELIYYFGNDPKFELDRHDRLQKETRMLVGNSKIKVGNSDFKVGNSEIKVGNSDFKVGNSKIKVGNSKNKVGNSDFKVGNSKIKVGNSKFKVGNSKIKVGNSKIKVGNSDFKVGNSKIKVGNSKIKVGNSDFKVGNSDFKVGNSKIKSRKIRK</sequence>
<name>A0AA89C6Z1_PINIB</name>
<proteinExistence type="predicted"/>
<dbReference type="InterPro" id="IPR011049">
    <property type="entry name" value="Serralysin-like_metalloprot_C"/>
</dbReference>
<evidence type="ECO:0000313" key="2">
    <source>
        <dbReference type="Proteomes" id="UP001186944"/>
    </source>
</evidence>
<dbReference type="Proteomes" id="UP001186944">
    <property type="component" value="Unassembled WGS sequence"/>
</dbReference>
<organism evidence="1 2">
    <name type="scientific">Pinctada imbricata</name>
    <name type="common">Atlantic pearl-oyster</name>
    <name type="synonym">Pinctada martensii</name>
    <dbReference type="NCBI Taxonomy" id="66713"/>
    <lineage>
        <taxon>Eukaryota</taxon>
        <taxon>Metazoa</taxon>
        <taxon>Spiralia</taxon>
        <taxon>Lophotrochozoa</taxon>
        <taxon>Mollusca</taxon>
        <taxon>Bivalvia</taxon>
        <taxon>Autobranchia</taxon>
        <taxon>Pteriomorphia</taxon>
        <taxon>Pterioida</taxon>
        <taxon>Pterioidea</taxon>
        <taxon>Pteriidae</taxon>
        <taxon>Pinctada</taxon>
    </lineage>
</organism>
<dbReference type="Gene3D" id="2.150.10.10">
    <property type="entry name" value="Serralysin-like metalloprotease, C-terminal"/>
    <property type="match status" value="1"/>
</dbReference>